<name>A0A0B7AFB8_9EUPU</name>
<dbReference type="EMBL" id="HACG01031891">
    <property type="protein sequence ID" value="CEK78756.1"/>
    <property type="molecule type" value="Transcribed_RNA"/>
</dbReference>
<evidence type="ECO:0000313" key="1">
    <source>
        <dbReference type="EMBL" id="CEK78756.1"/>
    </source>
</evidence>
<dbReference type="AlphaFoldDB" id="A0A0B7AFB8"/>
<gene>
    <name evidence="1" type="primary">ORF111747</name>
</gene>
<organism evidence="1">
    <name type="scientific">Arion vulgaris</name>
    <dbReference type="NCBI Taxonomy" id="1028688"/>
    <lineage>
        <taxon>Eukaryota</taxon>
        <taxon>Metazoa</taxon>
        <taxon>Spiralia</taxon>
        <taxon>Lophotrochozoa</taxon>
        <taxon>Mollusca</taxon>
        <taxon>Gastropoda</taxon>
        <taxon>Heterobranchia</taxon>
        <taxon>Euthyneura</taxon>
        <taxon>Panpulmonata</taxon>
        <taxon>Eupulmonata</taxon>
        <taxon>Stylommatophora</taxon>
        <taxon>Helicina</taxon>
        <taxon>Arionoidea</taxon>
        <taxon>Arionidae</taxon>
        <taxon>Arion</taxon>
    </lineage>
</organism>
<accession>A0A0B7AFB8</accession>
<reference evidence="1" key="1">
    <citation type="submission" date="2014-12" db="EMBL/GenBank/DDBJ databases">
        <title>Insight into the proteome of Arion vulgaris.</title>
        <authorList>
            <person name="Aradska J."/>
            <person name="Bulat T."/>
            <person name="Smidak R."/>
            <person name="Sarate P."/>
            <person name="Gangsoo J."/>
            <person name="Sialana F."/>
            <person name="Bilban M."/>
            <person name="Lubec G."/>
        </authorList>
    </citation>
    <scope>NUCLEOTIDE SEQUENCE</scope>
    <source>
        <tissue evidence="1">Skin</tissue>
    </source>
</reference>
<feature type="non-terminal residue" evidence="1">
    <location>
        <position position="1"/>
    </location>
</feature>
<sequence length="51" mass="5986">SVLKAWNLSLCLQDLELEPVSSSHEVCVYVRIINDAYIHHDSLKFMFKFDM</sequence>
<proteinExistence type="predicted"/>
<protein>
    <submittedName>
        <fullName evidence="1">Uncharacterized protein</fullName>
    </submittedName>
</protein>